<dbReference type="GO" id="GO:0032259">
    <property type="term" value="P:methylation"/>
    <property type="evidence" value="ECO:0007669"/>
    <property type="project" value="UniProtKB-KW"/>
</dbReference>
<dbReference type="Gene3D" id="3.40.50.150">
    <property type="entry name" value="Vaccinia Virus protein VP39"/>
    <property type="match status" value="1"/>
</dbReference>
<evidence type="ECO:0000259" key="2">
    <source>
        <dbReference type="Pfam" id="PF22013"/>
    </source>
</evidence>
<protein>
    <submittedName>
        <fullName evidence="3">Class I SAM-dependent methyltransferase</fullName>
    </submittedName>
</protein>
<keyword evidence="3" id="KW-0489">Methyltransferase</keyword>
<dbReference type="GO" id="GO:0008168">
    <property type="term" value="F:methyltransferase activity"/>
    <property type="evidence" value="ECO:0007669"/>
    <property type="project" value="UniProtKB-KW"/>
</dbReference>
<dbReference type="SUPFAM" id="SSF53335">
    <property type="entry name" value="S-adenosyl-L-methionine-dependent methyltransferases"/>
    <property type="match status" value="1"/>
</dbReference>
<dbReference type="InterPro" id="IPR029063">
    <property type="entry name" value="SAM-dependent_MTases_sf"/>
</dbReference>
<name>A0A507ZVE0_9FLAO</name>
<dbReference type="EMBL" id="VIAR01000002">
    <property type="protein sequence ID" value="TQD40204.1"/>
    <property type="molecule type" value="Genomic_DNA"/>
</dbReference>
<dbReference type="InterPro" id="IPR041497">
    <property type="entry name" value="Thump-like"/>
</dbReference>
<dbReference type="Gene3D" id="1.10.10.1110">
    <property type="entry name" value="Methyltransferase PG1098, N-terminal domain"/>
    <property type="match status" value="1"/>
</dbReference>
<feature type="domain" description="PG-1098 ferredoxin-like" evidence="2">
    <location>
        <begin position="280"/>
        <end position="322"/>
    </location>
</feature>
<organism evidence="3 4">
    <name type="scientific">Haloflavibacter putidus</name>
    <dbReference type="NCBI Taxonomy" id="2576776"/>
    <lineage>
        <taxon>Bacteria</taxon>
        <taxon>Pseudomonadati</taxon>
        <taxon>Bacteroidota</taxon>
        <taxon>Flavobacteriia</taxon>
        <taxon>Flavobacteriales</taxon>
        <taxon>Flavobacteriaceae</taxon>
        <taxon>Haloflavibacter</taxon>
    </lineage>
</organism>
<dbReference type="OrthoDB" id="1000417at2"/>
<dbReference type="RefSeq" id="WP_141420734.1">
    <property type="nucleotide sequence ID" value="NZ_VIAR01000002.1"/>
</dbReference>
<evidence type="ECO:0000313" key="4">
    <source>
        <dbReference type="Proteomes" id="UP000317169"/>
    </source>
</evidence>
<proteinExistence type="predicted"/>
<comment type="caution">
    <text evidence="3">The sequence shown here is derived from an EMBL/GenBank/DDBJ whole genome shotgun (WGS) entry which is preliminary data.</text>
</comment>
<accession>A0A507ZVE0</accession>
<dbReference type="Pfam" id="PF22013">
    <property type="entry name" value="PG_1098_Fer"/>
    <property type="match status" value="1"/>
</dbReference>
<evidence type="ECO:0000259" key="1">
    <source>
        <dbReference type="Pfam" id="PF18096"/>
    </source>
</evidence>
<dbReference type="Pfam" id="PF18096">
    <property type="entry name" value="Thump_like"/>
    <property type="match status" value="1"/>
</dbReference>
<dbReference type="InterPro" id="IPR054168">
    <property type="entry name" value="PG_1098_Fer"/>
</dbReference>
<reference evidence="3 4" key="1">
    <citation type="submission" date="2019-06" db="EMBL/GenBank/DDBJ databases">
        <title>Flavibacter putida gen. nov., sp. nov., a novel marine bacterium of the family Flavobacteriaceae isolated from coastal seawater.</title>
        <authorList>
            <person name="Feng X."/>
        </authorList>
    </citation>
    <scope>NUCLEOTIDE SEQUENCE [LARGE SCALE GENOMIC DNA]</scope>
    <source>
        <strain evidence="3 4">PLHSN227</strain>
    </source>
</reference>
<sequence>MPDFAVLKDEIQDFINQNLQADLPALILKGSPFKEVSIQEIAAQIEAKQKAKKKLPTWFNAKNILYPPTLNLEQTSSEVTARHKAILVNGKVIDLTGGFGIDSHFFCKKAEEVWHCEINTELSLLATHNHKILAPKCKMNFVTGNGLEFLKNESLEFDWVYIDPSRREKGKKVFLLENSTPNILENLEWISKKTQKLLIKTSPLLDINRSIQQLKWVNKLHIVAIDNEVKELLWVVEPNYQTEKIKVECFNYKSKSTEKFTCLFSSIKEKEISYSKPQQFLYEPNAAIMKSACFQALAEKYSVKKIAANTHLFTADQQIDFPGRRFKILEKLHFSKKALANSGIKKANIATRNFVLSVEQIRKKFKIKDGGETYLFFVTTQDEEKMILVCEKI</sequence>
<dbReference type="Proteomes" id="UP000317169">
    <property type="component" value="Unassembled WGS sequence"/>
</dbReference>
<keyword evidence="4" id="KW-1185">Reference proteome</keyword>
<evidence type="ECO:0000313" key="3">
    <source>
        <dbReference type="EMBL" id="TQD40204.1"/>
    </source>
</evidence>
<keyword evidence="3" id="KW-0808">Transferase</keyword>
<feature type="domain" description="THUMP-like" evidence="1">
    <location>
        <begin position="323"/>
        <end position="392"/>
    </location>
</feature>
<dbReference type="AlphaFoldDB" id="A0A507ZVE0"/>
<gene>
    <name evidence="3" type="ORF">FKR84_03115</name>
</gene>